<keyword evidence="1" id="KW-0812">Transmembrane</keyword>
<gene>
    <name evidence="2" type="ORF">KP509_28G062300</name>
</gene>
<evidence type="ECO:0000313" key="3">
    <source>
        <dbReference type="Proteomes" id="UP000825935"/>
    </source>
</evidence>
<dbReference type="PANTHER" id="PTHR47310">
    <property type="entry name" value="PROTEIN FLUORESCENT IN BLUE LIGHT, CHLOROPLASTIC"/>
    <property type="match status" value="1"/>
</dbReference>
<dbReference type="EMBL" id="CM035433">
    <property type="protein sequence ID" value="KAH7294239.1"/>
    <property type="molecule type" value="Genomic_DNA"/>
</dbReference>
<feature type="transmembrane region" description="Helical" evidence="1">
    <location>
        <begin position="62"/>
        <end position="83"/>
    </location>
</feature>
<name>A0A8T2RCY7_CERRI</name>
<dbReference type="Gene3D" id="1.25.40.10">
    <property type="entry name" value="Tetratricopeptide repeat domain"/>
    <property type="match status" value="1"/>
</dbReference>
<comment type="caution">
    <text evidence="2">The sequence shown here is derived from an EMBL/GenBank/DDBJ whole genome shotgun (WGS) entry which is preliminary data.</text>
</comment>
<dbReference type="InterPro" id="IPR044243">
    <property type="entry name" value="FLU"/>
</dbReference>
<evidence type="ECO:0000256" key="1">
    <source>
        <dbReference type="SAM" id="Phobius"/>
    </source>
</evidence>
<reference evidence="2" key="1">
    <citation type="submission" date="2021-08" db="EMBL/GenBank/DDBJ databases">
        <title>WGS assembly of Ceratopteris richardii.</title>
        <authorList>
            <person name="Marchant D.B."/>
            <person name="Chen G."/>
            <person name="Jenkins J."/>
            <person name="Shu S."/>
            <person name="Leebens-Mack J."/>
            <person name="Grimwood J."/>
            <person name="Schmutz J."/>
            <person name="Soltis P."/>
            <person name="Soltis D."/>
            <person name="Chen Z.-H."/>
        </authorList>
    </citation>
    <scope>NUCLEOTIDE SEQUENCE</scope>
    <source>
        <strain evidence="2">Whitten #5841</strain>
        <tissue evidence="2">Leaf</tissue>
    </source>
</reference>
<proteinExistence type="predicted"/>
<keyword evidence="3" id="KW-1185">Reference proteome</keyword>
<dbReference type="PANTHER" id="PTHR47310:SF2">
    <property type="entry name" value="PROTEIN FLUORESCENT IN BLUE LIGHT, CHLOROPLASTIC"/>
    <property type="match status" value="1"/>
</dbReference>
<dbReference type="InterPro" id="IPR011990">
    <property type="entry name" value="TPR-like_helical_dom_sf"/>
</dbReference>
<dbReference type="Pfam" id="PF13424">
    <property type="entry name" value="TPR_12"/>
    <property type="match status" value="1"/>
</dbReference>
<dbReference type="Proteomes" id="UP000825935">
    <property type="component" value="Chromosome 28"/>
</dbReference>
<dbReference type="AlphaFoldDB" id="A0A8T2RCY7"/>
<dbReference type="OrthoDB" id="286233at2759"/>
<protein>
    <recommendedName>
        <fullName evidence="4">Protein FLUORESCENT IN BLUE LIGHT, chloroplastic</fullName>
    </recommendedName>
</protein>
<dbReference type="GO" id="GO:0015995">
    <property type="term" value="P:chlorophyll biosynthetic process"/>
    <property type="evidence" value="ECO:0007669"/>
    <property type="project" value="InterPro"/>
</dbReference>
<dbReference type="OMA" id="YDKYFES"/>
<feature type="transmembrane region" description="Helical" evidence="1">
    <location>
        <begin position="103"/>
        <end position="124"/>
    </location>
</feature>
<keyword evidence="1" id="KW-1133">Transmembrane helix</keyword>
<sequence>MATHATPSAFLHPRPAKLPRFSFLSDSCSLSLGIGGAAAHPVRVHLITCSSPSVRFQIGMKFHATVCFASLAAVALAGARQALAVEDGSIEAMSLPLSNPEVMYAVLAIEAIALIGAAVGGTLARQRKDELERLNGQLRKINDVLKSKAMMETYAPGLIYAPVGRPLDDTSERENLKRLLKAGKKHLREKNPHLAFEEFKEALPLAQQIGDPIEEKKAVRGLGASCQRQGNYREAIGYHIMVLEISKRTGVSDGNTEAVGSIADCYCELGDLESAQKYYNQYIDKLGTDD</sequence>
<dbReference type="SUPFAM" id="SSF48452">
    <property type="entry name" value="TPR-like"/>
    <property type="match status" value="1"/>
</dbReference>
<evidence type="ECO:0000313" key="2">
    <source>
        <dbReference type="EMBL" id="KAH7294239.1"/>
    </source>
</evidence>
<evidence type="ECO:0008006" key="4">
    <source>
        <dbReference type="Google" id="ProtNLM"/>
    </source>
</evidence>
<accession>A0A8T2RCY7</accession>
<organism evidence="2 3">
    <name type="scientific">Ceratopteris richardii</name>
    <name type="common">Triangle waterfern</name>
    <dbReference type="NCBI Taxonomy" id="49495"/>
    <lineage>
        <taxon>Eukaryota</taxon>
        <taxon>Viridiplantae</taxon>
        <taxon>Streptophyta</taxon>
        <taxon>Embryophyta</taxon>
        <taxon>Tracheophyta</taxon>
        <taxon>Polypodiopsida</taxon>
        <taxon>Polypodiidae</taxon>
        <taxon>Polypodiales</taxon>
        <taxon>Pteridineae</taxon>
        <taxon>Pteridaceae</taxon>
        <taxon>Parkerioideae</taxon>
        <taxon>Ceratopteris</taxon>
    </lineage>
</organism>
<keyword evidence="1" id="KW-0472">Membrane</keyword>